<accession>A0ACB9SCI0</accession>
<reference evidence="2" key="1">
    <citation type="journal article" date="2023" name="Front. Plant Sci.">
        <title>Chromosomal-level genome assembly of Melastoma candidum provides insights into trichome evolution.</title>
        <authorList>
            <person name="Zhong Y."/>
            <person name="Wu W."/>
            <person name="Sun C."/>
            <person name="Zou P."/>
            <person name="Liu Y."/>
            <person name="Dai S."/>
            <person name="Zhou R."/>
        </authorList>
    </citation>
    <scope>NUCLEOTIDE SEQUENCE [LARGE SCALE GENOMIC DNA]</scope>
</reference>
<name>A0ACB9SCI0_9MYRT</name>
<dbReference type="Proteomes" id="UP001057402">
    <property type="component" value="Chromosome 1"/>
</dbReference>
<protein>
    <submittedName>
        <fullName evidence="1">Uncharacterized protein</fullName>
    </submittedName>
</protein>
<proteinExistence type="predicted"/>
<evidence type="ECO:0000313" key="2">
    <source>
        <dbReference type="Proteomes" id="UP001057402"/>
    </source>
</evidence>
<dbReference type="EMBL" id="CM042880">
    <property type="protein sequence ID" value="KAI4387771.1"/>
    <property type="molecule type" value="Genomic_DNA"/>
</dbReference>
<comment type="caution">
    <text evidence="1">The sequence shown here is derived from an EMBL/GenBank/DDBJ whole genome shotgun (WGS) entry which is preliminary data.</text>
</comment>
<keyword evidence="2" id="KW-1185">Reference proteome</keyword>
<evidence type="ECO:0000313" key="1">
    <source>
        <dbReference type="EMBL" id="KAI4387771.1"/>
    </source>
</evidence>
<gene>
    <name evidence="1" type="ORF">MLD38_000176</name>
</gene>
<sequence>MKRTMPGTPDALQSSSSRLKKLKIATLPKFVPELDQYVSMAVINCILVDDVWPNRNMDKCNIVTLKDFYANITFHKEDYVIKFIKVLVDGKVFVLFVFDICRIFDSDPFNNLRVINEGKLDAYHTINGELITTSDYLQNTGPNFSNKMFHKALISCLAPRIGSIDYILPRDWNLMVHLKRAIPVNLGSVIFAHMASCVKDENRALPFVRVITALLQHYGENVTPLNKMDARTTQVIDANSVESMGYQYIDGVFVKKSTKREIVASVRGKAATTTAVAGKQRYVQRERDVVASKEESSSSSKLQKVLCEDLSFTRRSILERMDGFAERLGRLFFISAGFVL</sequence>
<organism evidence="1 2">
    <name type="scientific">Melastoma candidum</name>
    <dbReference type="NCBI Taxonomy" id="119954"/>
    <lineage>
        <taxon>Eukaryota</taxon>
        <taxon>Viridiplantae</taxon>
        <taxon>Streptophyta</taxon>
        <taxon>Embryophyta</taxon>
        <taxon>Tracheophyta</taxon>
        <taxon>Spermatophyta</taxon>
        <taxon>Magnoliopsida</taxon>
        <taxon>eudicotyledons</taxon>
        <taxon>Gunneridae</taxon>
        <taxon>Pentapetalae</taxon>
        <taxon>rosids</taxon>
        <taxon>malvids</taxon>
        <taxon>Myrtales</taxon>
        <taxon>Melastomataceae</taxon>
        <taxon>Melastomatoideae</taxon>
        <taxon>Melastomateae</taxon>
        <taxon>Melastoma</taxon>
    </lineage>
</organism>